<evidence type="ECO:0000256" key="2">
    <source>
        <dbReference type="SAM" id="SignalP"/>
    </source>
</evidence>
<feature type="compositionally biased region" description="Polar residues" evidence="1">
    <location>
        <begin position="116"/>
        <end position="127"/>
    </location>
</feature>
<keyword evidence="4" id="KW-1185">Reference proteome</keyword>
<feature type="compositionally biased region" description="Gly residues" evidence="1">
    <location>
        <begin position="416"/>
        <end position="425"/>
    </location>
</feature>
<organism evidence="3 4">
    <name type="scientific">Kwoniella shivajii</name>
    <dbReference type="NCBI Taxonomy" id="564305"/>
    <lineage>
        <taxon>Eukaryota</taxon>
        <taxon>Fungi</taxon>
        <taxon>Dikarya</taxon>
        <taxon>Basidiomycota</taxon>
        <taxon>Agaricomycotina</taxon>
        <taxon>Tremellomycetes</taxon>
        <taxon>Tremellales</taxon>
        <taxon>Cryptococcaceae</taxon>
        <taxon>Kwoniella</taxon>
    </lineage>
</organism>
<name>A0ABZ1CXF5_9TREE</name>
<accession>A0ABZ1CXF5</accession>
<evidence type="ECO:0000313" key="3">
    <source>
        <dbReference type="EMBL" id="WRT65999.1"/>
    </source>
</evidence>
<feature type="signal peptide" evidence="2">
    <location>
        <begin position="1"/>
        <end position="23"/>
    </location>
</feature>
<feature type="compositionally biased region" description="Basic and acidic residues" evidence="1">
    <location>
        <begin position="323"/>
        <end position="332"/>
    </location>
</feature>
<feature type="compositionally biased region" description="Low complexity" evidence="1">
    <location>
        <begin position="335"/>
        <end position="344"/>
    </location>
</feature>
<evidence type="ECO:0000256" key="1">
    <source>
        <dbReference type="SAM" id="MobiDB-lite"/>
    </source>
</evidence>
<reference evidence="3 4" key="1">
    <citation type="submission" date="2024-01" db="EMBL/GenBank/DDBJ databases">
        <title>Comparative genomics of Cryptococcus and Kwoniella reveals pathogenesis evolution and contrasting modes of karyotype evolution via chromosome fusion or intercentromeric recombination.</title>
        <authorList>
            <person name="Coelho M.A."/>
            <person name="David-Palma M."/>
            <person name="Shea T."/>
            <person name="Bowers K."/>
            <person name="McGinley-Smith S."/>
            <person name="Mohammad A.W."/>
            <person name="Gnirke A."/>
            <person name="Yurkov A.M."/>
            <person name="Nowrousian M."/>
            <person name="Sun S."/>
            <person name="Cuomo C.A."/>
            <person name="Heitman J."/>
        </authorList>
    </citation>
    <scope>NUCLEOTIDE SEQUENCE [LARGE SCALE GENOMIC DNA]</scope>
    <source>
        <strain evidence="3">CBS 11374</strain>
    </source>
</reference>
<gene>
    <name evidence="3" type="ORF">IL334_002950</name>
</gene>
<dbReference type="GeneID" id="87955081"/>
<feature type="compositionally biased region" description="Polar residues" evidence="1">
    <location>
        <begin position="287"/>
        <end position="300"/>
    </location>
</feature>
<feature type="region of interest" description="Disordered" evidence="1">
    <location>
        <begin position="287"/>
        <end position="425"/>
    </location>
</feature>
<feature type="compositionally biased region" description="Polar residues" evidence="1">
    <location>
        <begin position="81"/>
        <end position="97"/>
    </location>
</feature>
<dbReference type="Proteomes" id="UP001329825">
    <property type="component" value="Chromosome 3"/>
</dbReference>
<evidence type="ECO:0000313" key="4">
    <source>
        <dbReference type="Proteomes" id="UP001329825"/>
    </source>
</evidence>
<dbReference type="RefSeq" id="XP_062790739.1">
    <property type="nucleotide sequence ID" value="XM_062934688.1"/>
</dbReference>
<keyword evidence="2" id="KW-0732">Signal</keyword>
<dbReference type="EMBL" id="CP141883">
    <property type="protein sequence ID" value="WRT65999.1"/>
    <property type="molecule type" value="Genomic_DNA"/>
</dbReference>
<sequence>MQLPTSTLFLVLFSLTSLVEIEAKYHPPSTASPDYQKCKHGVDSDPACMVIYSDPDVSSIQSSHDRFLLLNEKHPELKSYIRQQTKSPYQTPTSTSLPDGPMTPSAPALIAPELSTLGSTPTPTQVLSAGRKRGMGTKVQPEPEPQSESGNSDEGEVQGEKKFGGMSGWAKPFLIKKDSTQFEFPSSLSFFGLTSFNNPTSYYTSANADSGVTLISDTVGVSSVNQQDTIGSAKWGFGGGWGRPWRRSPLPNPSKECLEETTITELSTATSTATATQTIVQTITAPASTPTIDSGDNTGNAKWGFGGGWGRPFMRSSDSNKNQSEDQDRQVNEESFGSSGGSPPFRRRFDVASLQPPAEVQESTMSTAAPEAPGQPQAGTDVDAVGNKKFGFGGGWGRPWKRQGENGDDTGNAKFGYGGGWGRPW</sequence>
<protein>
    <submittedName>
        <fullName evidence="3">Uncharacterized protein</fullName>
    </submittedName>
</protein>
<proteinExistence type="predicted"/>
<feature type="compositionally biased region" description="Low complexity" evidence="1">
    <location>
        <begin position="368"/>
        <end position="379"/>
    </location>
</feature>
<feature type="region of interest" description="Disordered" evidence="1">
    <location>
        <begin position="80"/>
        <end position="163"/>
    </location>
</feature>
<feature type="chain" id="PRO_5045308940" evidence="2">
    <location>
        <begin position="24"/>
        <end position="425"/>
    </location>
</feature>